<proteinExistence type="predicted"/>
<gene>
    <name evidence="1" type="ORF">H9872_08830</name>
</gene>
<sequence>MKKSIIISVCYFVLFTCIITCFLLIHPYSTTLEAATFDQVDTLQDLRLTTEDLSTQLTHIKENMASYEKTLSEIDKRLTAIDDRQEELTTLLVDYYINQLKDPTYTDIYNEEYTYYIAAESLGQIGKPAIPKLIEKLSTEDDYERALTLYALLLASQADNVKAFAGNDYIQTYLDFDSRNHPELIKIAKAWWEKYSSYF</sequence>
<evidence type="ECO:0008006" key="3">
    <source>
        <dbReference type="Google" id="ProtNLM"/>
    </source>
</evidence>
<evidence type="ECO:0000313" key="2">
    <source>
        <dbReference type="Proteomes" id="UP000824229"/>
    </source>
</evidence>
<reference evidence="1" key="1">
    <citation type="journal article" date="2021" name="PeerJ">
        <title>Extensive microbial diversity within the chicken gut microbiome revealed by metagenomics and culture.</title>
        <authorList>
            <person name="Gilroy R."/>
            <person name="Ravi A."/>
            <person name="Getino M."/>
            <person name="Pursley I."/>
            <person name="Horton D.L."/>
            <person name="Alikhan N.F."/>
            <person name="Baker D."/>
            <person name="Gharbi K."/>
            <person name="Hall N."/>
            <person name="Watson M."/>
            <person name="Adriaenssens E.M."/>
            <person name="Foster-Nyarko E."/>
            <person name="Jarju S."/>
            <person name="Secka A."/>
            <person name="Antonio M."/>
            <person name="Oren A."/>
            <person name="Chaudhuri R.R."/>
            <person name="La Ragione R."/>
            <person name="Hildebrand F."/>
            <person name="Pallen M.J."/>
        </authorList>
    </citation>
    <scope>NUCLEOTIDE SEQUENCE</scope>
    <source>
        <strain evidence="1">B5-657</strain>
    </source>
</reference>
<protein>
    <recommendedName>
        <fullName evidence="3">HEAT repeat domain-containing protein</fullName>
    </recommendedName>
</protein>
<name>A0A9E2NLX1_9FIRM</name>
<dbReference type="Proteomes" id="UP000824229">
    <property type="component" value="Unassembled WGS sequence"/>
</dbReference>
<comment type="caution">
    <text evidence="1">The sequence shown here is derived from an EMBL/GenBank/DDBJ whole genome shotgun (WGS) entry which is preliminary data.</text>
</comment>
<accession>A0A9E2NLX1</accession>
<dbReference type="AlphaFoldDB" id="A0A9E2NLX1"/>
<organism evidence="1 2">
    <name type="scientific">Candidatus Cellulosilyticum pullistercoris</name>
    <dbReference type="NCBI Taxonomy" id="2838521"/>
    <lineage>
        <taxon>Bacteria</taxon>
        <taxon>Bacillati</taxon>
        <taxon>Bacillota</taxon>
        <taxon>Clostridia</taxon>
        <taxon>Lachnospirales</taxon>
        <taxon>Cellulosilyticaceae</taxon>
        <taxon>Cellulosilyticum</taxon>
    </lineage>
</organism>
<dbReference type="EMBL" id="JAHLFQ010000206">
    <property type="protein sequence ID" value="MBU3804842.1"/>
    <property type="molecule type" value="Genomic_DNA"/>
</dbReference>
<evidence type="ECO:0000313" key="1">
    <source>
        <dbReference type="EMBL" id="MBU3804842.1"/>
    </source>
</evidence>
<reference evidence="1" key="2">
    <citation type="submission" date="2021-04" db="EMBL/GenBank/DDBJ databases">
        <authorList>
            <person name="Gilroy R."/>
        </authorList>
    </citation>
    <scope>NUCLEOTIDE SEQUENCE</scope>
    <source>
        <strain evidence="1">B5-657</strain>
    </source>
</reference>